<sequence length="113" mass="13134">NKLVDLLGPSVDKVEDFDEDVEDYQLETNEEEVLSDWMILAGMDPNTSFNSFSDLGLHDANRNHDWFENVRQHYQNFNLADINIFIQQVCHNKANNTKNLVSDTIDFQTLNKN</sequence>
<accession>A0ACA9RVJ9</accession>
<protein>
    <submittedName>
        <fullName evidence="1">12745_t:CDS:1</fullName>
    </submittedName>
</protein>
<gene>
    <name evidence="1" type="ORF">RPERSI_LOCUS23283</name>
</gene>
<dbReference type="EMBL" id="CAJVQC010072264">
    <property type="protein sequence ID" value="CAG8811341.1"/>
    <property type="molecule type" value="Genomic_DNA"/>
</dbReference>
<evidence type="ECO:0000313" key="2">
    <source>
        <dbReference type="Proteomes" id="UP000789920"/>
    </source>
</evidence>
<reference evidence="1" key="1">
    <citation type="submission" date="2021-06" db="EMBL/GenBank/DDBJ databases">
        <authorList>
            <person name="Kallberg Y."/>
            <person name="Tangrot J."/>
            <person name="Rosling A."/>
        </authorList>
    </citation>
    <scope>NUCLEOTIDE SEQUENCE</scope>
    <source>
        <strain evidence="1">MA461A</strain>
    </source>
</reference>
<feature type="non-terminal residue" evidence="1">
    <location>
        <position position="1"/>
    </location>
</feature>
<organism evidence="1 2">
    <name type="scientific">Racocetra persica</name>
    <dbReference type="NCBI Taxonomy" id="160502"/>
    <lineage>
        <taxon>Eukaryota</taxon>
        <taxon>Fungi</taxon>
        <taxon>Fungi incertae sedis</taxon>
        <taxon>Mucoromycota</taxon>
        <taxon>Glomeromycotina</taxon>
        <taxon>Glomeromycetes</taxon>
        <taxon>Diversisporales</taxon>
        <taxon>Gigasporaceae</taxon>
        <taxon>Racocetra</taxon>
    </lineage>
</organism>
<dbReference type="Proteomes" id="UP000789920">
    <property type="component" value="Unassembled WGS sequence"/>
</dbReference>
<proteinExistence type="predicted"/>
<comment type="caution">
    <text evidence="1">The sequence shown here is derived from an EMBL/GenBank/DDBJ whole genome shotgun (WGS) entry which is preliminary data.</text>
</comment>
<name>A0ACA9RVJ9_9GLOM</name>
<evidence type="ECO:0000313" key="1">
    <source>
        <dbReference type="EMBL" id="CAG8811341.1"/>
    </source>
</evidence>
<keyword evidence="2" id="KW-1185">Reference proteome</keyword>